<keyword evidence="1" id="KW-0547">Nucleotide-binding</keyword>
<keyword evidence="5" id="KW-0067">ATP-binding</keyword>
<keyword evidence="3" id="KW-0378">Hydrolase</keyword>
<dbReference type="Pfam" id="PF00271">
    <property type="entry name" value="Helicase_C"/>
    <property type="match status" value="1"/>
</dbReference>
<comment type="caution">
    <text evidence="11">The sequence shown here is derived from an EMBL/GenBank/DDBJ whole genome shotgun (WGS) entry which is preliminary data.</text>
</comment>
<dbReference type="InterPro" id="IPR047112">
    <property type="entry name" value="RecG/Mfd"/>
</dbReference>
<dbReference type="InterPro" id="IPR012340">
    <property type="entry name" value="NA-bd_OB-fold"/>
</dbReference>
<dbReference type="EMBL" id="MGIP01000011">
    <property type="protein sequence ID" value="OGM91167.1"/>
    <property type="molecule type" value="Genomic_DNA"/>
</dbReference>
<evidence type="ECO:0000256" key="4">
    <source>
        <dbReference type="ARBA" id="ARBA00022806"/>
    </source>
</evidence>
<dbReference type="Proteomes" id="UP000177029">
    <property type="component" value="Unassembled WGS sequence"/>
</dbReference>
<dbReference type="Gene3D" id="2.40.50.140">
    <property type="entry name" value="Nucleic acid-binding proteins"/>
    <property type="match status" value="1"/>
</dbReference>
<dbReference type="InterPro" id="IPR001650">
    <property type="entry name" value="Helicase_C-like"/>
</dbReference>
<dbReference type="InterPro" id="IPR027417">
    <property type="entry name" value="P-loop_NTPase"/>
</dbReference>
<dbReference type="PROSITE" id="PS51192">
    <property type="entry name" value="HELICASE_ATP_BIND_1"/>
    <property type="match status" value="1"/>
</dbReference>
<keyword evidence="6" id="KW-0238">DNA-binding</keyword>
<keyword evidence="7" id="KW-0234">DNA repair</keyword>
<dbReference type="PANTHER" id="PTHR47964">
    <property type="entry name" value="ATP-DEPENDENT DNA HELICASE HOMOLOG RECG, CHLOROPLASTIC"/>
    <property type="match status" value="1"/>
</dbReference>
<evidence type="ECO:0000256" key="5">
    <source>
        <dbReference type="ARBA" id="ARBA00022840"/>
    </source>
</evidence>
<dbReference type="InterPro" id="IPR045562">
    <property type="entry name" value="RecG_dom3_C"/>
</dbReference>
<dbReference type="NCBIfam" id="NF008168">
    <property type="entry name" value="PRK10917.2-2"/>
    <property type="match status" value="1"/>
</dbReference>
<dbReference type="InterPro" id="IPR033454">
    <property type="entry name" value="RecG_wedge"/>
</dbReference>
<dbReference type="CDD" id="cd04488">
    <property type="entry name" value="RecG_wedge_OBF"/>
    <property type="match status" value="1"/>
</dbReference>
<dbReference type="GO" id="GO:0005524">
    <property type="term" value="F:ATP binding"/>
    <property type="evidence" value="ECO:0007669"/>
    <property type="project" value="UniProtKB-KW"/>
</dbReference>
<evidence type="ECO:0000259" key="9">
    <source>
        <dbReference type="PROSITE" id="PS51192"/>
    </source>
</evidence>
<sequence>MHVTLATPLADIKGIGARFLDSLDKLDIRTVKDLLYHFPFRYMDFSKILPIAGAEEGVVATFYGVIEKVSLSKTYRRKMWVVTARIVDETGKLNCVWFNQKFLISTFKEGQSIHVAGKVLHDGKKLYLASPIFEVVSSQGSMHRHTGRLVPVYPETKGVTSKLIRFALSKVMPLIQDIPEFLPESLLETYGLPPVYEAFLHIHYPSTIQEAESAQKRFLLQDLFLLQLLHFSERQKLSQEKAVPYPYDADIIKVWLSRLPFELTLSQKKALHEILEDLALDHPTQRLLQGDVGSGKTVVSAIAARVVAGHGHQTAILVPTEVLAHQHFDTFKKFYSTFEVEPPLIILATASKYALFAGEGLESELSKKQALEHIASGQAKIVIGTHAVIQKHISFHRLGFLVIDEQHRWGVRQRAELLSRTDADKGVFGAHLLSMSATPIPRTLAMTAYGDLDLSIISELPKGRKKIETKVVSPAKRQETYDFIRTEIKKGHQAYVVCPRIEPADPDVPLSPRQLFNLEVKSVKEEYEKLTAMLSSWRKPGSTGFRAEMLHGRMKAQEKNKIMQDFKDGKIDMLVTTSVIEVGVDVPNATIMMIEGSDRFGLSQLYQFRGRVGRGEEQSYCFLLSDVQSKTTSARLRALVQAKNGFQLAEMDLKMRGPGQFLGDVQTGLPDVAMKAIQNPELVLGAREQAQKLLEEDPELKEYPYLAAYLKLFKKSVHLE</sequence>
<evidence type="ECO:0000256" key="1">
    <source>
        <dbReference type="ARBA" id="ARBA00022741"/>
    </source>
</evidence>
<evidence type="ECO:0000256" key="7">
    <source>
        <dbReference type="ARBA" id="ARBA00023204"/>
    </source>
</evidence>
<reference evidence="11 12" key="1">
    <citation type="journal article" date="2016" name="Nat. Commun.">
        <title>Thousands of microbial genomes shed light on interconnected biogeochemical processes in an aquifer system.</title>
        <authorList>
            <person name="Anantharaman K."/>
            <person name="Brown C.T."/>
            <person name="Hug L.A."/>
            <person name="Sharon I."/>
            <person name="Castelle C.J."/>
            <person name="Probst A.J."/>
            <person name="Thomas B.C."/>
            <person name="Singh A."/>
            <person name="Wilkins M.J."/>
            <person name="Karaoz U."/>
            <person name="Brodie E.L."/>
            <person name="Williams K.H."/>
            <person name="Hubbard S.S."/>
            <person name="Banfield J.F."/>
        </authorList>
    </citation>
    <scope>NUCLEOTIDE SEQUENCE [LARGE SCALE GENOMIC DNA]</scope>
</reference>
<dbReference type="InterPro" id="IPR014001">
    <property type="entry name" value="Helicase_ATP-bd"/>
</dbReference>
<dbReference type="InterPro" id="IPR011545">
    <property type="entry name" value="DEAD/DEAH_box_helicase_dom"/>
</dbReference>
<dbReference type="SMART" id="SM00490">
    <property type="entry name" value="HELICc"/>
    <property type="match status" value="1"/>
</dbReference>
<organism evidence="11 12">
    <name type="scientific">Candidatus Wolfebacteria bacterium RIFCSPHIGHO2_01_FULL_48_22</name>
    <dbReference type="NCBI Taxonomy" id="1802555"/>
    <lineage>
        <taxon>Bacteria</taxon>
        <taxon>Candidatus Wolfeibacteriota</taxon>
    </lineage>
</organism>
<gene>
    <name evidence="11" type="ORF">A2755_02040</name>
</gene>
<dbReference type="Pfam" id="PF00270">
    <property type="entry name" value="DEAD"/>
    <property type="match status" value="1"/>
</dbReference>
<feature type="domain" description="Helicase C-terminal" evidence="10">
    <location>
        <begin position="490"/>
        <end position="659"/>
    </location>
</feature>
<dbReference type="GO" id="GO:0006281">
    <property type="term" value="P:DNA repair"/>
    <property type="evidence" value="ECO:0007669"/>
    <property type="project" value="UniProtKB-KW"/>
</dbReference>
<evidence type="ECO:0000256" key="6">
    <source>
        <dbReference type="ARBA" id="ARBA00023125"/>
    </source>
</evidence>
<evidence type="ECO:0000313" key="12">
    <source>
        <dbReference type="Proteomes" id="UP000177029"/>
    </source>
</evidence>
<evidence type="ECO:0000259" key="10">
    <source>
        <dbReference type="PROSITE" id="PS51194"/>
    </source>
</evidence>
<dbReference type="PROSITE" id="PS51194">
    <property type="entry name" value="HELICASE_CTER"/>
    <property type="match status" value="1"/>
</dbReference>
<dbReference type="SUPFAM" id="SSF50249">
    <property type="entry name" value="Nucleic acid-binding proteins"/>
    <property type="match status" value="1"/>
</dbReference>
<dbReference type="PANTHER" id="PTHR47964:SF1">
    <property type="entry name" value="ATP-DEPENDENT DNA HELICASE HOMOLOG RECG, CHLOROPLASTIC"/>
    <property type="match status" value="1"/>
</dbReference>
<dbReference type="GO" id="GO:0003677">
    <property type="term" value="F:DNA binding"/>
    <property type="evidence" value="ECO:0007669"/>
    <property type="project" value="UniProtKB-KW"/>
</dbReference>
<dbReference type="GO" id="GO:0003678">
    <property type="term" value="F:DNA helicase activity"/>
    <property type="evidence" value="ECO:0007669"/>
    <property type="project" value="TreeGrafter"/>
</dbReference>
<dbReference type="STRING" id="1802555.A2755_02040"/>
<name>A0A1F8DRB3_9BACT</name>
<dbReference type="Gene3D" id="3.40.50.300">
    <property type="entry name" value="P-loop containing nucleotide triphosphate hydrolases"/>
    <property type="match status" value="2"/>
</dbReference>
<accession>A0A1F8DRB3</accession>
<dbReference type="SUPFAM" id="SSF52540">
    <property type="entry name" value="P-loop containing nucleoside triphosphate hydrolases"/>
    <property type="match status" value="2"/>
</dbReference>
<evidence type="ECO:0000256" key="3">
    <source>
        <dbReference type="ARBA" id="ARBA00022801"/>
    </source>
</evidence>
<proteinExistence type="predicted"/>
<dbReference type="Pfam" id="PF17191">
    <property type="entry name" value="RecG_wedge"/>
    <property type="match status" value="1"/>
</dbReference>
<evidence type="ECO:0000256" key="2">
    <source>
        <dbReference type="ARBA" id="ARBA00022763"/>
    </source>
</evidence>
<dbReference type="AlphaFoldDB" id="A0A1F8DRB3"/>
<keyword evidence="2" id="KW-0227">DNA damage</keyword>
<dbReference type="GO" id="GO:0016787">
    <property type="term" value="F:hydrolase activity"/>
    <property type="evidence" value="ECO:0007669"/>
    <property type="project" value="UniProtKB-KW"/>
</dbReference>
<feature type="domain" description="Helicase ATP-binding" evidence="9">
    <location>
        <begin position="277"/>
        <end position="457"/>
    </location>
</feature>
<dbReference type="Pfam" id="PF19833">
    <property type="entry name" value="RecG_dom3_C"/>
    <property type="match status" value="1"/>
</dbReference>
<keyword evidence="4" id="KW-0347">Helicase</keyword>
<dbReference type="SMART" id="SM00487">
    <property type="entry name" value="DEXDc"/>
    <property type="match status" value="1"/>
</dbReference>
<evidence type="ECO:0000256" key="8">
    <source>
        <dbReference type="ARBA" id="ARBA00049819"/>
    </source>
</evidence>
<evidence type="ECO:0000313" key="11">
    <source>
        <dbReference type="EMBL" id="OGM91167.1"/>
    </source>
</evidence>
<protein>
    <recommendedName>
        <fullName evidence="8">Probable DNA 3'-5' helicase RecG</fullName>
    </recommendedName>
</protein>